<dbReference type="SMART" id="SM00257">
    <property type="entry name" value="LysM"/>
    <property type="match status" value="1"/>
</dbReference>
<name>A0A3S8ZPC7_9NEIS</name>
<keyword evidence="5" id="KW-1185">Reference proteome</keyword>
<dbReference type="InterPro" id="IPR036779">
    <property type="entry name" value="LysM_dom_sf"/>
</dbReference>
<dbReference type="Gene3D" id="3.10.350.10">
    <property type="entry name" value="LysM domain"/>
    <property type="match status" value="1"/>
</dbReference>
<dbReference type="GO" id="GO:0016787">
    <property type="term" value="F:hydrolase activity"/>
    <property type="evidence" value="ECO:0007669"/>
    <property type="project" value="UniProtKB-KW"/>
</dbReference>
<sequence>MDNWIKASYNSELRTVDFVDANGSHLIRSGGTLPWRLNNPGNLRPPVVKGVPSPKKTQGYIGIAASPKPNGELGYFFIFPDYNTGRNAIKGNLKRLYSNKSIRSAIQSYAPSNENNTNKYIDDLQKNSGLDPSLIVGELDNAQFEKLVDGIVKIEGYHGKGDTPQKEERRSTTNLVVSNGAQPLADQELILRQDGVDTKVKTDQTGRIPPVMHNPNKGVVEILREKLDGSLEAITQIIASAPGGNLLLTMDWTQYTASTNKHAGAASGKQVTKDAIKYVVQPGDSLSKIASKFKVSVSDLKKENSIKNINKIFPGEVLIIGGGKEAANQPKPNSPTHQESKPASEKAKEKHKKNEPGASVPAKANPLVNAGSKPLATTVSREGVGSPIATISSTQIKAPWMEIAIREAKEWAGYHEKKMPAKDNSKGIITDNYHKEIGSNATLSTAWCAAFVNYCLKESGFAYVKGAAGTSSQFPAMSKHFVKIDKPVYGAIVVYRHTNPKYGTGHVAFMYAKIDRGDFAVLGGNQGDTIKINPHIEVYIKAVKAKVVGFYVPAAYYAHALEVLKNGDDFGDIQHVKDIKKMIGDSADFSTKTQ</sequence>
<keyword evidence="1" id="KW-0378">Hydrolase</keyword>
<feature type="domain" description="LysM" evidence="3">
    <location>
        <begin position="276"/>
        <end position="320"/>
    </location>
</feature>
<proteinExistence type="predicted"/>
<dbReference type="NCBIfam" id="TIGR02594">
    <property type="entry name" value="TIGR02594 family protein"/>
    <property type="match status" value="1"/>
</dbReference>
<evidence type="ECO:0000259" key="3">
    <source>
        <dbReference type="PROSITE" id="PS51782"/>
    </source>
</evidence>
<dbReference type="Pfam" id="PF05257">
    <property type="entry name" value="CHAP"/>
    <property type="match status" value="1"/>
</dbReference>
<evidence type="ECO:0000313" key="5">
    <source>
        <dbReference type="Proteomes" id="UP000282438"/>
    </source>
</evidence>
<evidence type="ECO:0000313" key="4">
    <source>
        <dbReference type="EMBL" id="AZN35325.1"/>
    </source>
</evidence>
<feature type="region of interest" description="Disordered" evidence="2">
    <location>
        <begin position="323"/>
        <end position="367"/>
    </location>
</feature>
<dbReference type="Pfam" id="PF01476">
    <property type="entry name" value="LysM"/>
    <property type="match status" value="1"/>
</dbReference>
<dbReference type="OrthoDB" id="192249at2"/>
<dbReference type="RefSeq" id="WP_125971297.1">
    <property type="nucleotide sequence ID" value="NZ_CP034433.1"/>
</dbReference>
<dbReference type="PROSITE" id="PS51782">
    <property type="entry name" value="LYSM"/>
    <property type="match status" value="1"/>
</dbReference>
<evidence type="ECO:0000256" key="1">
    <source>
        <dbReference type="ARBA" id="ARBA00022801"/>
    </source>
</evidence>
<dbReference type="InterPro" id="IPR007921">
    <property type="entry name" value="CHAP_dom"/>
</dbReference>
<dbReference type="InterPro" id="IPR013423">
    <property type="entry name" value="CHP02594"/>
</dbReference>
<reference evidence="4 5" key="1">
    <citation type="submission" date="2018-12" db="EMBL/GenBank/DDBJ databases">
        <title>Complete genome sequence of Iodobacter sp. H11R3.</title>
        <authorList>
            <person name="Bae J.-W."/>
        </authorList>
    </citation>
    <scope>NUCLEOTIDE SEQUENCE [LARGE SCALE GENOMIC DNA]</scope>
    <source>
        <strain evidence="4 5">H11R3</strain>
    </source>
</reference>
<dbReference type="AlphaFoldDB" id="A0A3S8ZPC7"/>
<evidence type="ECO:0000256" key="2">
    <source>
        <dbReference type="SAM" id="MobiDB-lite"/>
    </source>
</evidence>
<gene>
    <name evidence="4" type="ORF">EJO50_01760</name>
</gene>
<dbReference type="SUPFAM" id="SSF54106">
    <property type="entry name" value="LysM domain"/>
    <property type="match status" value="1"/>
</dbReference>
<feature type="compositionally biased region" description="Basic and acidic residues" evidence="2">
    <location>
        <begin position="338"/>
        <end position="355"/>
    </location>
</feature>
<dbReference type="EMBL" id="CP034433">
    <property type="protein sequence ID" value="AZN35325.1"/>
    <property type="molecule type" value="Genomic_DNA"/>
</dbReference>
<dbReference type="KEGG" id="iod:EJO50_01760"/>
<dbReference type="Proteomes" id="UP000282438">
    <property type="component" value="Chromosome"/>
</dbReference>
<protein>
    <submittedName>
        <fullName evidence="4">TIGR02594 family protein</fullName>
    </submittedName>
</protein>
<dbReference type="CDD" id="cd00118">
    <property type="entry name" value="LysM"/>
    <property type="match status" value="1"/>
</dbReference>
<accession>A0A3S8ZPC7</accession>
<dbReference type="PANTHER" id="PTHR33734">
    <property type="entry name" value="LYSM DOMAIN-CONTAINING GPI-ANCHORED PROTEIN 2"/>
    <property type="match status" value="1"/>
</dbReference>
<organism evidence="4 5">
    <name type="scientific">Iodobacter ciconiae</name>
    <dbReference type="NCBI Taxonomy" id="2496266"/>
    <lineage>
        <taxon>Bacteria</taxon>
        <taxon>Pseudomonadati</taxon>
        <taxon>Pseudomonadota</taxon>
        <taxon>Betaproteobacteria</taxon>
        <taxon>Neisseriales</taxon>
        <taxon>Chitinibacteraceae</taxon>
        <taxon>Iodobacter</taxon>
    </lineage>
</organism>
<dbReference type="PANTHER" id="PTHR33734:SF22">
    <property type="entry name" value="MEMBRANE-BOUND LYTIC MUREIN TRANSGLYCOSYLASE D"/>
    <property type="match status" value="1"/>
</dbReference>
<dbReference type="InterPro" id="IPR018392">
    <property type="entry name" value="LysM"/>
</dbReference>